<dbReference type="Proteomes" id="UP001205906">
    <property type="component" value="Unassembled WGS sequence"/>
</dbReference>
<dbReference type="Pfam" id="PF00483">
    <property type="entry name" value="NTP_transferase"/>
    <property type="match status" value="1"/>
</dbReference>
<dbReference type="EMBL" id="JAMXQS010000005">
    <property type="protein sequence ID" value="MCO6050172.1"/>
    <property type="molecule type" value="Genomic_DNA"/>
</dbReference>
<dbReference type="Pfam" id="PF00571">
    <property type="entry name" value="CBS"/>
    <property type="match status" value="2"/>
</dbReference>
<evidence type="ECO:0000256" key="1">
    <source>
        <dbReference type="PROSITE-ProRule" id="PRU00703"/>
    </source>
</evidence>
<dbReference type="PANTHER" id="PTHR22572">
    <property type="entry name" value="SUGAR-1-PHOSPHATE GUANYL TRANSFERASE"/>
    <property type="match status" value="1"/>
</dbReference>
<dbReference type="InterPro" id="IPR046342">
    <property type="entry name" value="CBS_dom_sf"/>
</dbReference>
<reference evidence="3 4" key="1">
    <citation type="submission" date="2022-06" db="EMBL/GenBank/DDBJ databases">
        <title>Mesorhizobium sp. strain RP14 Genome sequencing and assembly.</title>
        <authorList>
            <person name="Kim I."/>
        </authorList>
    </citation>
    <scope>NUCLEOTIDE SEQUENCE [LARGE SCALE GENOMIC DNA]</scope>
    <source>
        <strain evidence="4">RP14(2022)</strain>
    </source>
</reference>
<dbReference type="SUPFAM" id="SSF53448">
    <property type="entry name" value="Nucleotide-diphospho-sugar transferases"/>
    <property type="match status" value="1"/>
</dbReference>
<dbReference type="CDD" id="cd06426">
    <property type="entry name" value="NTP_transferase_like_2"/>
    <property type="match status" value="1"/>
</dbReference>
<dbReference type="InterPro" id="IPR029044">
    <property type="entry name" value="Nucleotide-diphossugar_trans"/>
</dbReference>
<evidence type="ECO:0000313" key="3">
    <source>
        <dbReference type="EMBL" id="MCO6050172.1"/>
    </source>
</evidence>
<dbReference type="Gene3D" id="3.90.550.10">
    <property type="entry name" value="Spore Coat Polysaccharide Biosynthesis Protein SpsA, Chain A"/>
    <property type="match status" value="1"/>
</dbReference>
<feature type="domain" description="CBS" evidence="2">
    <location>
        <begin position="1"/>
        <end position="59"/>
    </location>
</feature>
<evidence type="ECO:0000313" key="4">
    <source>
        <dbReference type="Proteomes" id="UP001205906"/>
    </source>
</evidence>
<dbReference type="SUPFAM" id="SSF54631">
    <property type="entry name" value="CBS-domain pair"/>
    <property type="match status" value="1"/>
</dbReference>
<protein>
    <submittedName>
        <fullName evidence="3">Nucleotidyltransferase family protein</fullName>
    </submittedName>
</protein>
<feature type="domain" description="CBS" evidence="2">
    <location>
        <begin position="66"/>
        <end position="123"/>
    </location>
</feature>
<comment type="caution">
    <text evidence="3">The sequence shown here is derived from an EMBL/GenBank/DDBJ whole genome shotgun (WGS) entry which is preliminary data.</text>
</comment>
<organism evidence="3 4">
    <name type="scientific">Mesorhizobium liriopis</name>
    <dbReference type="NCBI Taxonomy" id="2953882"/>
    <lineage>
        <taxon>Bacteria</taxon>
        <taxon>Pseudomonadati</taxon>
        <taxon>Pseudomonadota</taxon>
        <taxon>Alphaproteobacteria</taxon>
        <taxon>Hyphomicrobiales</taxon>
        <taxon>Phyllobacteriaceae</taxon>
        <taxon>Mesorhizobium</taxon>
    </lineage>
</organism>
<gene>
    <name evidence="3" type="ORF">NGM99_10280</name>
</gene>
<name>A0ABT1C5R5_9HYPH</name>
<dbReference type="InterPro" id="IPR050486">
    <property type="entry name" value="Mannose-1P_guanyltransferase"/>
</dbReference>
<dbReference type="SMART" id="SM00116">
    <property type="entry name" value="CBS"/>
    <property type="match status" value="2"/>
</dbReference>
<proteinExistence type="predicted"/>
<dbReference type="InterPro" id="IPR000644">
    <property type="entry name" value="CBS_dom"/>
</dbReference>
<keyword evidence="4" id="KW-1185">Reference proteome</keyword>
<dbReference type="InterPro" id="IPR005835">
    <property type="entry name" value="NTP_transferase_dom"/>
</dbReference>
<dbReference type="Gene3D" id="3.10.580.10">
    <property type="entry name" value="CBS-domain"/>
    <property type="match status" value="1"/>
</dbReference>
<dbReference type="RefSeq" id="WP_252818586.1">
    <property type="nucleotide sequence ID" value="NZ_JAMXQS010000005.1"/>
</dbReference>
<keyword evidence="1" id="KW-0129">CBS domain</keyword>
<sequence>MRELLGAICLKPNQLVSDAVACIEASGGEIALVIDEQGRLLGTITDGDIRRGLLRGVSLETPALEVTNQSPRTVREGTPRSDILTLLRREQIGQVPVLSSKGMVIDVLFADELTHPLSEDHTVVIMAGGLGTRLRPITETIPKPMIPVGGRPILEIIIEQFAQQGFRKVTLCLNHLAEIIQDHFQDGTRFGVQIEYVRESKRMGTAGALSLLSPAPLQPMIVMNGDILTSVNFNQLLSFHRENDAIATMGLNRYQYQLPYGVVDVHKHHIERFTEKPVYDFFVNAGIYVISPAALNLVPHDIFFDMPSLFELVPTSQRVAFPIHEYWLDIGRHNDLEKATQEYILHFGNTKSSS</sequence>
<dbReference type="PROSITE" id="PS51371">
    <property type="entry name" value="CBS"/>
    <property type="match status" value="2"/>
</dbReference>
<accession>A0ABT1C5R5</accession>
<evidence type="ECO:0000259" key="2">
    <source>
        <dbReference type="PROSITE" id="PS51371"/>
    </source>
</evidence>